<protein>
    <submittedName>
        <fullName evidence="5">Uncharacterized protein</fullName>
    </submittedName>
</protein>
<evidence type="ECO:0000259" key="4">
    <source>
        <dbReference type="Pfam" id="PF26138"/>
    </source>
</evidence>
<evidence type="ECO:0000259" key="3">
    <source>
        <dbReference type="Pfam" id="PF12776"/>
    </source>
</evidence>
<dbReference type="Pfam" id="PF26138">
    <property type="entry name" value="DUF8040"/>
    <property type="match status" value="1"/>
</dbReference>
<dbReference type="AlphaFoldDB" id="A0A6V7NX75"/>
<dbReference type="PANTHER" id="PTHR46929:SF3">
    <property type="entry name" value="MYB_SANT-LIKE DOMAIN-CONTAINING PROTEIN"/>
    <property type="match status" value="1"/>
</dbReference>
<feature type="domain" description="DUF8040" evidence="4">
    <location>
        <begin position="374"/>
        <end position="438"/>
    </location>
</feature>
<dbReference type="Pfam" id="PF12776">
    <property type="entry name" value="Myb_DNA-bind_3"/>
    <property type="match status" value="1"/>
</dbReference>
<dbReference type="PANTHER" id="PTHR46929">
    <property type="entry name" value="EXPRESSED PROTEIN"/>
    <property type="match status" value="1"/>
</dbReference>
<accession>A0A6V7NX75</accession>
<evidence type="ECO:0000313" key="5">
    <source>
        <dbReference type="EMBL" id="CAD1823078.1"/>
    </source>
</evidence>
<dbReference type="InterPro" id="IPR058353">
    <property type="entry name" value="DUF8040"/>
</dbReference>
<dbReference type="InterPro" id="IPR024752">
    <property type="entry name" value="Myb/SANT-like_dom"/>
</dbReference>
<feature type="transmembrane region" description="Helical" evidence="2">
    <location>
        <begin position="20"/>
        <end position="41"/>
    </location>
</feature>
<reference evidence="5" key="1">
    <citation type="submission" date="2020-07" db="EMBL/GenBank/DDBJ databases">
        <authorList>
            <person name="Lin J."/>
        </authorList>
    </citation>
    <scope>NUCLEOTIDE SEQUENCE</scope>
</reference>
<feature type="transmembrane region" description="Helical" evidence="2">
    <location>
        <begin position="254"/>
        <end position="279"/>
    </location>
</feature>
<feature type="domain" description="Myb/SANT-like" evidence="3">
    <location>
        <begin position="102"/>
        <end position="195"/>
    </location>
</feature>
<dbReference type="EMBL" id="LR862142">
    <property type="protein sequence ID" value="CAD1823078.1"/>
    <property type="molecule type" value="Genomic_DNA"/>
</dbReference>
<sequence>MYETSSFLFADYTVLSSRPLSARTILTGEVFNVELFSLFLISSMWDFIRLSCNVNYFLWPSKKSLQPNLKNKGLFIDVPSTDSQSLYGPMQESIKTRVRSGNWTEIMDSAMLNVMIEEHTLGNFVNGSFTPLAWIRMIRDFNEKTKLGFNKVHLQNRLKVLKRQYLMYHTLANKSGWGWDCTQNIPTAGDSSDWNAIIAVDPCFFNLYNCYSASLLLLNFLFAGLCLPLMSTRVDWYEWYKFASLPEHLFQFPIYMLAMLLLTVGLYHSFGILFLYNLICFHSWPGVKGNIVLLKWEITWFKLSMYKLASSQVVIQTHQHVINLQLSSNLYLLGSIAITRDEEEDYWEEVHALLIEEGDFSFHNTIYRQPRRTRPFTGHELIHDILRGHPDRGYQYFRMTTTMFTRLREEQVGRGFIQNTRHLTADEQLGIFLFGTGTKGTDKYFNMQMDSLPMDDTLDESSTPVGLDESGEETPFAL</sequence>
<evidence type="ECO:0000256" key="2">
    <source>
        <dbReference type="SAM" id="Phobius"/>
    </source>
</evidence>
<keyword evidence="2" id="KW-0812">Transmembrane</keyword>
<feature type="transmembrane region" description="Helical" evidence="2">
    <location>
        <begin position="215"/>
        <end position="234"/>
    </location>
</feature>
<proteinExistence type="predicted"/>
<keyword evidence="2" id="KW-1133">Transmembrane helix</keyword>
<keyword evidence="2" id="KW-0472">Membrane</keyword>
<gene>
    <name evidence="5" type="ORF">CB5_LOCUS6289</name>
</gene>
<name>A0A6V7NX75_ANACO</name>
<evidence type="ECO:0000256" key="1">
    <source>
        <dbReference type="SAM" id="MobiDB-lite"/>
    </source>
</evidence>
<organism evidence="5">
    <name type="scientific">Ananas comosus var. bracteatus</name>
    <name type="common">red pineapple</name>
    <dbReference type="NCBI Taxonomy" id="296719"/>
    <lineage>
        <taxon>Eukaryota</taxon>
        <taxon>Viridiplantae</taxon>
        <taxon>Streptophyta</taxon>
        <taxon>Embryophyta</taxon>
        <taxon>Tracheophyta</taxon>
        <taxon>Spermatophyta</taxon>
        <taxon>Magnoliopsida</taxon>
        <taxon>Liliopsida</taxon>
        <taxon>Poales</taxon>
        <taxon>Bromeliaceae</taxon>
        <taxon>Bromelioideae</taxon>
        <taxon>Ananas</taxon>
    </lineage>
</organism>
<feature type="region of interest" description="Disordered" evidence="1">
    <location>
        <begin position="455"/>
        <end position="478"/>
    </location>
</feature>